<gene>
    <name evidence="1" type="ORF">B296_00044896</name>
</gene>
<protein>
    <submittedName>
        <fullName evidence="1">Uncharacterized protein</fullName>
    </submittedName>
</protein>
<dbReference type="AlphaFoldDB" id="A0A426XQ81"/>
<evidence type="ECO:0000313" key="2">
    <source>
        <dbReference type="Proteomes" id="UP000287651"/>
    </source>
</evidence>
<dbReference type="Proteomes" id="UP000287651">
    <property type="component" value="Unassembled WGS sequence"/>
</dbReference>
<sequence length="73" mass="7827">MAIDFDDDINLVEKEQTILLEPKGDRYVVNHGEGLTAVGFGDHGSLAEKEGAADANALCLLLFLTFVSSAMDN</sequence>
<proteinExistence type="predicted"/>
<evidence type="ECO:0000313" key="1">
    <source>
        <dbReference type="EMBL" id="RRT41601.1"/>
    </source>
</evidence>
<name>A0A426XQ81_ENSVE</name>
<dbReference type="EMBL" id="AMZH03018455">
    <property type="protein sequence ID" value="RRT41601.1"/>
    <property type="molecule type" value="Genomic_DNA"/>
</dbReference>
<organism evidence="1 2">
    <name type="scientific">Ensete ventricosum</name>
    <name type="common">Abyssinian banana</name>
    <name type="synonym">Musa ensete</name>
    <dbReference type="NCBI Taxonomy" id="4639"/>
    <lineage>
        <taxon>Eukaryota</taxon>
        <taxon>Viridiplantae</taxon>
        <taxon>Streptophyta</taxon>
        <taxon>Embryophyta</taxon>
        <taxon>Tracheophyta</taxon>
        <taxon>Spermatophyta</taxon>
        <taxon>Magnoliopsida</taxon>
        <taxon>Liliopsida</taxon>
        <taxon>Zingiberales</taxon>
        <taxon>Musaceae</taxon>
        <taxon>Ensete</taxon>
    </lineage>
</organism>
<reference evidence="1 2" key="1">
    <citation type="journal article" date="2014" name="Agronomy (Basel)">
        <title>A Draft Genome Sequence for Ensete ventricosum, the Drought-Tolerant Tree Against Hunger.</title>
        <authorList>
            <person name="Harrison J."/>
            <person name="Moore K.A."/>
            <person name="Paszkiewicz K."/>
            <person name="Jones T."/>
            <person name="Grant M."/>
            <person name="Ambacheew D."/>
            <person name="Muzemil S."/>
            <person name="Studholme D.J."/>
        </authorList>
    </citation>
    <scope>NUCLEOTIDE SEQUENCE [LARGE SCALE GENOMIC DNA]</scope>
</reference>
<accession>A0A426XQ81</accession>
<comment type="caution">
    <text evidence="1">The sequence shown here is derived from an EMBL/GenBank/DDBJ whole genome shotgun (WGS) entry which is preliminary data.</text>
</comment>